<protein>
    <submittedName>
        <fullName evidence="3">Uncharacterized protein</fullName>
    </submittedName>
</protein>
<accession>A0A455T0V1</accession>
<evidence type="ECO:0000256" key="1">
    <source>
        <dbReference type="SAM" id="MobiDB-lite"/>
    </source>
</evidence>
<gene>
    <name evidence="3" type="ORF">KTA_23760</name>
</gene>
<dbReference type="EMBL" id="AP019377">
    <property type="protein sequence ID" value="BBH94177.1"/>
    <property type="molecule type" value="Genomic_DNA"/>
</dbReference>
<evidence type="ECO:0000313" key="3">
    <source>
        <dbReference type="EMBL" id="BBH94177.1"/>
    </source>
</evidence>
<evidence type="ECO:0000256" key="2">
    <source>
        <dbReference type="SAM" id="Phobius"/>
    </source>
</evidence>
<reference evidence="3" key="1">
    <citation type="submission" date="2018-12" db="EMBL/GenBank/DDBJ databases">
        <title>Novel natural products biosynthetic potential of the class Ktedonobacteria.</title>
        <authorList>
            <person name="Zheng Y."/>
            <person name="Saitou A."/>
            <person name="Wang C.M."/>
            <person name="Toyoda A."/>
            <person name="Minakuchi Y."/>
            <person name="Sekiguchi Y."/>
            <person name="Ueda K."/>
            <person name="Takano H."/>
            <person name="Sakai Y."/>
            <person name="Yokota A."/>
            <person name="Yabe S."/>
        </authorList>
    </citation>
    <scope>NUCLEOTIDE SEQUENCE</scope>
    <source>
        <strain evidence="3">A3-2</strain>
    </source>
</reference>
<sequence length="273" mass="28683">MLGQEQQDEQGVRNQPLSGKLVLPAAPGTVPGEWSADPLQRTTYIAPEMLIRRPRQSAPPTLLGKISYFWKKDPAYKVLMVASVLVLIAGVIFSVIVGSTLMQENAGMEARVPLTPPPGVAPTGTVDLRPTFPTPGGQGSNESSQPPVQSTPALRPTRTTNDNGNGGNNGAVQISGLPSTVENNSDVTVTVITNQPNSFVQLQVTYNVAPFVTVVNGTTDASGMATLTWHVQVFSTSRRAQARVHATVFGPNGAASSNTVTVRITTGGFAPAD</sequence>
<keyword evidence="2" id="KW-1133">Transmembrane helix</keyword>
<proteinExistence type="predicted"/>
<feature type="compositionally biased region" description="Polar residues" evidence="1">
    <location>
        <begin position="140"/>
        <end position="162"/>
    </location>
</feature>
<feature type="region of interest" description="Disordered" evidence="1">
    <location>
        <begin position="112"/>
        <end position="179"/>
    </location>
</feature>
<name>A0A455T0V1_9CHLR</name>
<feature type="transmembrane region" description="Helical" evidence="2">
    <location>
        <begin position="78"/>
        <end position="101"/>
    </location>
</feature>
<keyword evidence="2" id="KW-0812">Transmembrane</keyword>
<dbReference type="AlphaFoldDB" id="A0A455T0V1"/>
<keyword evidence="2" id="KW-0472">Membrane</keyword>
<organism evidence="3">
    <name type="scientific">Thermogemmatispora argillosa</name>
    <dbReference type="NCBI Taxonomy" id="2045280"/>
    <lineage>
        <taxon>Bacteria</taxon>
        <taxon>Bacillati</taxon>
        <taxon>Chloroflexota</taxon>
        <taxon>Ktedonobacteria</taxon>
        <taxon>Thermogemmatisporales</taxon>
        <taxon>Thermogemmatisporaceae</taxon>
        <taxon>Thermogemmatispora</taxon>
    </lineage>
</organism>